<dbReference type="STRING" id="1437603.GCA_000771525_01536"/>
<keyword evidence="4" id="KW-1185">Reference proteome</keyword>
<comment type="caution">
    <text evidence="3">The sequence shown here is derived from an EMBL/GenBank/DDBJ whole genome shotgun (WGS) entry which is preliminary data.</text>
</comment>
<dbReference type="Gene3D" id="1.10.1470.10">
    <property type="entry name" value="YjbJ"/>
    <property type="match status" value="1"/>
</dbReference>
<dbReference type="InterPro" id="IPR008462">
    <property type="entry name" value="CsbD"/>
</dbReference>
<evidence type="ECO:0000313" key="4">
    <source>
        <dbReference type="Proteomes" id="UP000029082"/>
    </source>
</evidence>
<accession>A0A087C4X8</accession>
<comment type="similarity">
    <text evidence="1">Belongs to the UPF0337 (CsbD) family.</text>
</comment>
<organism evidence="3 4">
    <name type="scientific">Bifidobacterium mongoliense DSM 21395</name>
    <dbReference type="NCBI Taxonomy" id="1437603"/>
    <lineage>
        <taxon>Bacteria</taxon>
        <taxon>Bacillati</taxon>
        <taxon>Actinomycetota</taxon>
        <taxon>Actinomycetes</taxon>
        <taxon>Bifidobacteriales</taxon>
        <taxon>Bifidobacteriaceae</taxon>
        <taxon>Bifidobacterium</taxon>
    </lineage>
</organism>
<name>A0A087C4X8_9BIFI</name>
<reference evidence="3 4" key="1">
    <citation type="submission" date="2014-03" db="EMBL/GenBank/DDBJ databases">
        <title>Genomics of Bifidobacteria.</title>
        <authorList>
            <person name="Ventura M."/>
            <person name="Milani C."/>
            <person name="Lugli G.A."/>
        </authorList>
    </citation>
    <scope>NUCLEOTIDE SEQUENCE [LARGE SCALE GENOMIC DNA]</scope>
    <source>
        <strain evidence="3 4">DSM 21395</strain>
    </source>
</reference>
<evidence type="ECO:0000259" key="2">
    <source>
        <dbReference type="Pfam" id="PF05532"/>
    </source>
</evidence>
<dbReference type="GeneID" id="93094573"/>
<proteinExistence type="inferred from homology"/>
<dbReference type="EMBL" id="JGZE01000004">
    <property type="protein sequence ID" value="KFI78328.1"/>
    <property type="molecule type" value="Genomic_DNA"/>
</dbReference>
<evidence type="ECO:0000256" key="1">
    <source>
        <dbReference type="ARBA" id="ARBA00009129"/>
    </source>
</evidence>
<dbReference type="Proteomes" id="UP000029082">
    <property type="component" value="Unassembled WGS sequence"/>
</dbReference>
<dbReference type="AlphaFoldDB" id="A0A087C4X8"/>
<dbReference type="Pfam" id="PF05532">
    <property type="entry name" value="CsbD"/>
    <property type="match status" value="1"/>
</dbReference>
<gene>
    <name evidence="3" type="ORF">BMON_1593</name>
</gene>
<dbReference type="RefSeq" id="WP_033512687.1">
    <property type="nucleotide sequence ID" value="NZ_JDUO01000005.1"/>
</dbReference>
<evidence type="ECO:0000313" key="3">
    <source>
        <dbReference type="EMBL" id="KFI78328.1"/>
    </source>
</evidence>
<sequence>MADDNHAADNKFDELKGAAKQAFGQVTGDKKAESEGLVEKTMSKAKEAFADAKDAIDGVGEGVKNSKGDNK</sequence>
<dbReference type="InterPro" id="IPR036629">
    <property type="entry name" value="YjbJ_sf"/>
</dbReference>
<feature type="domain" description="CsbD-like" evidence="2">
    <location>
        <begin position="8"/>
        <end position="57"/>
    </location>
</feature>
<dbReference type="SUPFAM" id="SSF69047">
    <property type="entry name" value="Hypothetical protein YjbJ"/>
    <property type="match status" value="1"/>
</dbReference>
<dbReference type="OrthoDB" id="2143260at2"/>
<dbReference type="eggNOG" id="COG3237">
    <property type="taxonomic scope" value="Bacteria"/>
</dbReference>
<protein>
    <submittedName>
        <fullName evidence="3">General stress response protein CsbD</fullName>
    </submittedName>
</protein>